<evidence type="ECO:0000313" key="3">
    <source>
        <dbReference type="EMBL" id="GMF30505.1"/>
    </source>
</evidence>
<dbReference type="PANTHER" id="PTHR11439">
    <property type="entry name" value="GAG-POL-RELATED RETROTRANSPOSON"/>
    <property type="match status" value="1"/>
</dbReference>
<dbReference type="OrthoDB" id="5423336at2759"/>
<feature type="domain" description="Integrase catalytic" evidence="2">
    <location>
        <begin position="425"/>
        <end position="549"/>
    </location>
</feature>
<gene>
    <name evidence="3" type="ORF">Pfra01_000677500</name>
</gene>
<sequence length="1468" mass="162528">MAGSGSTPSTPTVTSSGQGASTAAAATPVMTTAISGDATASSVASGAVAGLASTGAVPGPGASAGGVLGAVSGYGLPRAGMAGGSGTLAVPTFYGGGDGIGGFNFGSISTGLAGVAGYGSPRVGMATAPVKMDNVPKMKGSFGLFAVQFRTFLTRMDCWSVVDGTFDQSDPLLRTSFEMKDNVVREAILSGVPAQDAEMICHEETAFAMWNLYSNVYSSDKGMDSWPREMESLRRQLLHYGKRVSDEDYAETLLGHVARTHRDVVRQFSKRYVVRRDGGADRPVPTATQVTVEWALDSASDVHVSNRQELLTQLQNDEKHVFLGYDGAVSPSAPDNLLSHYLLEKAGWNFKTGFTDSQRVAWLSKGRLQLLLLKSRGRYRMQTAVHAVYHVSSLHQRSQVVDGDAGAECTGTEPDSLVRWQLRFAHLNLHTLKQMAHQRVVTGMSEKLNNDDDTPCWSCHELLNNKLVTFLTTSGIEYTWTNGYSPEENGLVERMNGIVAAQVRCILTTANTPNLLWGEAFGFAVEVRNISATKPLNGETPYFRRFRERPDVSKLRTWGCVVFVFTPKKLRKNKLENPGNPSIFMGFVKHSFTLNLFHAGWLNNRRCSYTNCTTSPETIEHILWDCERAQGAWHAWIPSWLGHHPTQEEMNRLRSFTADRSNPGITPDFLTAAGSSIAEWTHELTEAMQTLWLIWTTSTQCMLWRIRNKEIFENTQICRREAETIVWKAADFQTTAVIQAWTSNATTYDQGFRLAQCYSVFKGVPPLEQAIFLQTWIIQYHIVKQPNEFRGPWILIGPSQVNSIIIEAIGIHARPASCSTREWIGEILQGALKQLRQVTLASTVHVMIQGAVPATQRPNDIGIFNKFNSYTWERTRIQEVSVPANLIKLSRRGSFTLGKFEFNSLPPRHQETLSRRLTGKKTAVSSEEHPLKCHRCDGDSAAAFNTEVNTPVSAGAPVAVPLSCPEVTPPTAVGDRSLVRGVNPPRVRRAEAEVGQEMRGPQGVPNSHLERAQQPETSRGTSPSVEERVVGGEVDEVDPADTAREEDDLEEKMAVPIASGDHQIPIDEVANALSDSGSDEDEEEECDTAESIRRLTSARHSNPTYADFEVDLPARLVIEAVNALMEPQTVQEALKSPDADKRIEALEREWKDLMRNNTWELVERPKGKNVLSRKWKYGVDFWETYSPVVAQEAVKFILLLALHLGLNARNVDFVTAFLNGPIDDDVEIYMEMPEYFDDGSGRVCRTLDKYLRQCGFRRTKMDGGVYTRSVGSSPIFVAVYVVDLVIVGTDENIELALNELRTTFQIKDLGPVTDLLHMQISDVPGEALWISQRGYIDKVLRRFGMEGCRPVTTPQAVGDLPGPGEDEPGVNDPSIPYRQLVGCLQYLVQGTRPEIANAVRTLGKYMSKYTKDHYVMAKRVLRYLQGTRDYGLLWMKPASPDLHFTAYADADLGSEKEDRRSITGSCFR</sequence>
<dbReference type="Gene3D" id="3.30.420.10">
    <property type="entry name" value="Ribonuclease H-like superfamily/Ribonuclease H"/>
    <property type="match status" value="1"/>
</dbReference>
<dbReference type="EMBL" id="BSXT01000583">
    <property type="protein sequence ID" value="GMF30505.1"/>
    <property type="molecule type" value="Genomic_DNA"/>
</dbReference>
<evidence type="ECO:0000313" key="4">
    <source>
        <dbReference type="Proteomes" id="UP001165121"/>
    </source>
</evidence>
<dbReference type="InterPro" id="IPR001020">
    <property type="entry name" value="PTS_HPr_His_P_site"/>
</dbReference>
<dbReference type="SUPFAM" id="SSF53098">
    <property type="entry name" value="Ribonuclease H-like"/>
    <property type="match status" value="1"/>
</dbReference>
<evidence type="ECO:0000256" key="1">
    <source>
        <dbReference type="SAM" id="MobiDB-lite"/>
    </source>
</evidence>
<comment type="caution">
    <text evidence="3">The sequence shown here is derived from an EMBL/GenBank/DDBJ whole genome shotgun (WGS) entry which is preliminary data.</text>
</comment>
<dbReference type="Proteomes" id="UP001165121">
    <property type="component" value="Unassembled WGS sequence"/>
</dbReference>
<accession>A0A9W6UE10</accession>
<keyword evidence="4" id="KW-1185">Reference proteome</keyword>
<dbReference type="PANTHER" id="PTHR11439:SF483">
    <property type="entry name" value="PEPTIDE SYNTHASE GLIP-LIKE, PUTATIVE (AFU_ORTHOLOGUE AFUA_3G12920)-RELATED"/>
    <property type="match status" value="1"/>
</dbReference>
<reference evidence="3" key="1">
    <citation type="submission" date="2023-04" db="EMBL/GenBank/DDBJ databases">
        <title>Phytophthora fragariaefolia NBRC 109709.</title>
        <authorList>
            <person name="Ichikawa N."/>
            <person name="Sato H."/>
            <person name="Tonouchi N."/>
        </authorList>
    </citation>
    <scope>NUCLEOTIDE SEQUENCE</scope>
    <source>
        <strain evidence="3">NBRC 109709</strain>
    </source>
</reference>
<organism evidence="3 4">
    <name type="scientific">Phytophthora fragariaefolia</name>
    <dbReference type="NCBI Taxonomy" id="1490495"/>
    <lineage>
        <taxon>Eukaryota</taxon>
        <taxon>Sar</taxon>
        <taxon>Stramenopiles</taxon>
        <taxon>Oomycota</taxon>
        <taxon>Peronosporomycetes</taxon>
        <taxon>Peronosporales</taxon>
        <taxon>Peronosporaceae</taxon>
        <taxon>Phytophthora</taxon>
    </lineage>
</organism>
<dbReference type="InterPro" id="IPR012337">
    <property type="entry name" value="RNaseH-like_sf"/>
</dbReference>
<dbReference type="PROSITE" id="PS50994">
    <property type="entry name" value="INTEGRASE"/>
    <property type="match status" value="1"/>
</dbReference>
<evidence type="ECO:0000259" key="2">
    <source>
        <dbReference type="PROSITE" id="PS50994"/>
    </source>
</evidence>
<dbReference type="Pfam" id="PF07727">
    <property type="entry name" value="RVT_2"/>
    <property type="match status" value="1"/>
</dbReference>
<feature type="region of interest" description="Disordered" evidence="1">
    <location>
        <begin position="990"/>
        <end position="1027"/>
    </location>
</feature>
<dbReference type="GO" id="GO:0015074">
    <property type="term" value="P:DNA integration"/>
    <property type="evidence" value="ECO:0007669"/>
    <property type="project" value="InterPro"/>
</dbReference>
<dbReference type="GO" id="GO:0003676">
    <property type="term" value="F:nucleic acid binding"/>
    <property type="evidence" value="ECO:0007669"/>
    <property type="project" value="InterPro"/>
</dbReference>
<protein>
    <submittedName>
        <fullName evidence="3">Unnamed protein product</fullName>
    </submittedName>
</protein>
<dbReference type="InterPro" id="IPR036397">
    <property type="entry name" value="RNaseH_sf"/>
</dbReference>
<dbReference type="PROSITE" id="PS00369">
    <property type="entry name" value="PTS_HPR_HIS"/>
    <property type="match status" value="1"/>
</dbReference>
<name>A0A9W6UE10_9STRA</name>
<feature type="compositionally biased region" description="Polar residues" evidence="1">
    <location>
        <begin position="1014"/>
        <end position="1024"/>
    </location>
</feature>
<dbReference type="InterPro" id="IPR013103">
    <property type="entry name" value="RVT_2"/>
</dbReference>
<dbReference type="InterPro" id="IPR001584">
    <property type="entry name" value="Integrase_cat-core"/>
</dbReference>
<proteinExistence type="predicted"/>